<dbReference type="Proteomes" id="UP000292932">
    <property type="component" value="Unassembled WGS sequence"/>
</dbReference>
<proteinExistence type="predicted"/>
<evidence type="ECO:0000313" key="2">
    <source>
        <dbReference type="Proteomes" id="UP000292932"/>
    </source>
</evidence>
<evidence type="ECO:0000313" key="1">
    <source>
        <dbReference type="EMBL" id="TCF34138.1"/>
    </source>
</evidence>
<protein>
    <submittedName>
        <fullName evidence="1">Uncharacterized protein</fullName>
    </submittedName>
</protein>
<reference evidence="1 2" key="1">
    <citation type="journal article" date="2018" name="Sci. Rep.">
        <title>Genomic diversity and distribution of Bifidobacterium longum subsp. longum across the human lifespan.</title>
        <authorList>
            <person name="Odamaki T."/>
            <person name="Bottacini F."/>
            <person name="Kato K."/>
            <person name="Mitsuyama E."/>
            <person name="Yoshida K."/>
            <person name="Horigome A."/>
            <person name="Xiao J.Z."/>
            <person name="van Sinderen D."/>
        </authorList>
    </citation>
    <scope>NUCLEOTIDE SEQUENCE [LARGE SCALE GENOMIC DNA]</scope>
    <source>
        <strain evidence="1 2">MCC10096</strain>
    </source>
</reference>
<name>A0A4R0T745_BIFLL</name>
<dbReference type="EMBL" id="SHSP01000001">
    <property type="protein sequence ID" value="TCF34138.1"/>
    <property type="molecule type" value="Genomic_DNA"/>
</dbReference>
<comment type="caution">
    <text evidence="1">The sequence shown here is derived from an EMBL/GenBank/DDBJ whole genome shotgun (WGS) entry which is preliminary data.</text>
</comment>
<dbReference type="AlphaFoldDB" id="A0A4R0T745"/>
<sequence>MIGGAVSYVWGSQASLLGRDLGLRRRWGVAGVGVGTDFVSLTTLWRAYRRQRYRSWSSADAEGAFCVVCVQFLALCRRWAQQASLLGQVLDCRRRRECTQRCWSASVWQVGAVEEGLCGVVPPKDWQVGATEGTLWALPVLACRGRAVSFTFSITHRIKPHGPYAPKCEEPVSLTSAYMPAIRLICAVRLAGVSG</sequence>
<gene>
    <name evidence="1" type="ORF">MCC10096_0009</name>
</gene>
<organism evidence="1 2">
    <name type="scientific">Bifidobacterium longum subsp. longum</name>
    <dbReference type="NCBI Taxonomy" id="1679"/>
    <lineage>
        <taxon>Bacteria</taxon>
        <taxon>Bacillati</taxon>
        <taxon>Actinomycetota</taxon>
        <taxon>Actinomycetes</taxon>
        <taxon>Bifidobacteriales</taxon>
        <taxon>Bifidobacteriaceae</taxon>
        <taxon>Bifidobacterium</taxon>
    </lineage>
</organism>
<accession>A0A4R0T745</accession>